<protein>
    <submittedName>
        <fullName evidence="5">Glycosyltransferase involved in cell wall bisynthesis</fullName>
    </submittedName>
</protein>
<evidence type="ECO:0000256" key="2">
    <source>
        <dbReference type="ARBA" id="ARBA00022676"/>
    </source>
</evidence>
<proteinExistence type="inferred from homology"/>
<evidence type="ECO:0000313" key="6">
    <source>
        <dbReference type="Proteomes" id="UP000184611"/>
    </source>
</evidence>
<dbReference type="AlphaFoldDB" id="A0A1M7ZUQ1"/>
<dbReference type="InterPro" id="IPR050834">
    <property type="entry name" value="Glycosyltransf_2"/>
</dbReference>
<evidence type="ECO:0000259" key="4">
    <source>
        <dbReference type="Pfam" id="PF00535"/>
    </source>
</evidence>
<dbReference type="GO" id="GO:0016757">
    <property type="term" value="F:glycosyltransferase activity"/>
    <property type="evidence" value="ECO:0007669"/>
    <property type="project" value="UniProtKB-KW"/>
</dbReference>
<dbReference type="SUPFAM" id="SSF53448">
    <property type="entry name" value="Nucleotide-diphospho-sugar transferases"/>
    <property type="match status" value="1"/>
</dbReference>
<keyword evidence="3 5" id="KW-0808">Transferase</keyword>
<dbReference type="Pfam" id="PF00535">
    <property type="entry name" value="Glycos_transf_2"/>
    <property type="match status" value="1"/>
</dbReference>
<dbReference type="RefSeq" id="WP_073581720.1">
    <property type="nucleotide sequence ID" value="NZ_CBCSEA010000002.1"/>
</dbReference>
<dbReference type="Gene3D" id="3.90.550.10">
    <property type="entry name" value="Spore Coat Polysaccharide Biosynthesis Protein SpsA, Chain A"/>
    <property type="match status" value="1"/>
</dbReference>
<evidence type="ECO:0000313" key="5">
    <source>
        <dbReference type="EMBL" id="SHO72520.1"/>
    </source>
</evidence>
<reference evidence="6" key="1">
    <citation type="submission" date="2016-12" db="EMBL/GenBank/DDBJ databases">
        <authorList>
            <person name="Varghese N."/>
            <person name="Submissions S."/>
        </authorList>
    </citation>
    <scope>NUCLEOTIDE SEQUENCE [LARGE SCALE GENOMIC DNA]</scope>
    <source>
        <strain evidence="6">DSM 18830</strain>
    </source>
</reference>
<evidence type="ECO:0000256" key="1">
    <source>
        <dbReference type="ARBA" id="ARBA00006739"/>
    </source>
</evidence>
<keyword evidence="2" id="KW-0328">Glycosyltransferase</keyword>
<organism evidence="5 6">
    <name type="scientific">Flavobacterium cucumis</name>
    <dbReference type="NCBI Taxonomy" id="416016"/>
    <lineage>
        <taxon>Bacteria</taxon>
        <taxon>Pseudomonadati</taxon>
        <taxon>Bacteroidota</taxon>
        <taxon>Flavobacteriia</taxon>
        <taxon>Flavobacteriales</taxon>
        <taxon>Flavobacteriaceae</taxon>
        <taxon>Flavobacterium</taxon>
    </lineage>
</organism>
<accession>A0A1M7ZUQ1</accession>
<evidence type="ECO:0000256" key="3">
    <source>
        <dbReference type="ARBA" id="ARBA00022679"/>
    </source>
</evidence>
<dbReference type="PANTHER" id="PTHR43685:SF5">
    <property type="entry name" value="GLYCOSYLTRANSFERASE EPSE-RELATED"/>
    <property type="match status" value="1"/>
</dbReference>
<gene>
    <name evidence="5" type="ORF">SAMN05443547_0854</name>
</gene>
<dbReference type="PANTHER" id="PTHR43685">
    <property type="entry name" value="GLYCOSYLTRANSFERASE"/>
    <property type="match status" value="1"/>
</dbReference>
<keyword evidence="6" id="KW-1185">Reference proteome</keyword>
<comment type="similarity">
    <text evidence="1">Belongs to the glycosyltransferase 2 family.</text>
</comment>
<dbReference type="OrthoDB" id="9815829at2"/>
<feature type="domain" description="Glycosyltransferase 2-like" evidence="4">
    <location>
        <begin position="5"/>
        <end position="153"/>
    </location>
</feature>
<name>A0A1M7ZUQ1_9FLAO</name>
<dbReference type="InterPro" id="IPR029044">
    <property type="entry name" value="Nucleotide-diphossugar_trans"/>
</dbReference>
<sequence>MTKISVVLPVYNCEEFIFETVASILNQTYKDFELIIVDDFSSDNTVSVIEQFKDFRIKLIKKEKNTGYTDSLNYAISIAKGEYIARMDGDDVCVSTRFEKQVAFLENNPDVVLCGTAIKFIGLDNGVKIYPLSHDSIKIKLCFGTPFCHPSVMGKKQVFLQAPYDKKFEPAEDIHLWSRIVNVGKVVNLDEVLLHYRAHSNQVSVSNREIQKQNSFFVRMEYLKNFALKDKFSDEELKIIFIHDKIHSLQECEIVIKFFKYLESKNFLINEFDVKEFNLMIDNIKLNMLKSFFNLKTFFRFDSLLFFIKHSNFTDAIKILNFKKRIKLF</sequence>
<dbReference type="InterPro" id="IPR001173">
    <property type="entry name" value="Glyco_trans_2-like"/>
</dbReference>
<dbReference type="EMBL" id="FRYK01000001">
    <property type="protein sequence ID" value="SHO72520.1"/>
    <property type="molecule type" value="Genomic_DNA"/>
</dbReference>
<dbReference type="Proteomes" id="UP000184611">
    <property type="component" value="Unassembled WGS sequence"/>
</dbReference>
<dbReference type="STRING" id="416016.SAMN05443547_0854"/>